<dbReference type="Gene3D" id="3.10.20.30">
    <property type="match status" value="1"/>
</dbReference>
<dbReference type="SUPFAM" id="SSF54285">
    <property type="entry name" value="MoaD/ThiS"/>
    <property type="match status" value="1"/>
</dbReference>
<dbReference type="InterPro" id="IPR012675">
    <property type="entry name" value="Beta-grasp_dom_sf"/>
</dbReference>
<evidence type="ECO:0000313" key="2">
    <source>
        <dbReference type="Proteomes" id="UP000451233"/>
    </source>
</evidence>
<dbReference type="AlphaFoldDB" id="A0A7K1XZ17"/>
<name>A0A7K1XZ17_9SPHI</name>
<dbReference type="CDD" id="cd00754">
    <property type="entry name" value="Ubl_MoaD"/>
    <property type="match status" value="1"/>
</dbReference>
<sequence length="75" mass="7942">MKISFFGQLTDIVSGSTIEIDAVSSTAALVEALNRRYPAMRQVSYAIAINKKIVNGNAEIVSDAEIALLPPFSGG</sequence>
<dbReference type="Proteomes" id="UP000451233">
    <property type="component" value="Unassembled WGS sequence"/>
</dbReference>
<accession>A0A7K1XZ17</accession>
<dbReference type="InterPro" id="IPR016155">
    <property type="entry name" value="Mopterin_synth/thiamin_S_b"/>
</dbReference>
<comment type="caution">
    <text evidence="1">The sequence shown here is derived from an EMBL/GenBank/DDBJ whole genome shotgun (WGS) entry which is preliminary data.</text>
</comment>
<dbReference type="InterPro" id="IPR003749">
    <property type="entry name" value="ThiS/MoaD-like"/>
</dbReference>
<dbReference type="EMBL" id="WVHS01000002">
    <property type="protein sequence ID" value="MXV16067.1"/>
    <property type="molecule type" value="Genomic_DNA"/>
</dbReference>
<protein>
    <submittedName>
        <fullName evidence="1">MoaD/ThiS family protein</fullName>
    </submittedName>
</protein>
<keyword evidence="2" id="KW-1185">Reference proteome</keyword>
<dbReference type="RefSeq" id="WP_160907022.1">
    <property type="nucleotide sequence ID" value="NZ_WVHS01000002.1"/>
</dbReference>
<evidence type="ECO:0000313" key="1">
    <source>
        <dbReference type="EMBL" id="MXV16067.1"/>
    </source>
</evidence>
<organism evidence="1 2">
    <name type="scientific">Hufsiella ginkgonis</name>
    <dbReference type="NCBI Taxonomy" id="2695274"/>
    <lineage>
        <taxon>Bacteria</taxon>
        <taxon>Pseudomonadati</taxon>
        <taxon>Bacteroidota</taxon>
        <taxon>Sphingobacteriia</taxon>
        <taxon>Sphingobacteriales</taxon>
        <taxon>Sphingobacteriaceae</taxon>
        <taxon>Hufsiella</taxon>
    </lineage>
</organism>
<gene>
    <name evidence="1" type="ORF">GS398_12200</name>
</gene>
<dbReference type="Pfam" id="PF02597">
    <property type="entry name" value="ThiS"/>
    <property type="match status" value="1"/>
</dbReference>
<proteinExistence type="predicted"/>
<reference evidence="1 2" key="1">
    <citation type="submission" date="2019-11" db="EMBL/GenBank/DDBJ databases">
        <title>Pedobacter sp. HMF7056 Genome sequencing and assembly.</title>
        <authorList>
            <person name="Kang H."/>
            <person name="Kim H."/>
            <person name="Joh K."/>
        </authorList>
    </citation>
    <scope>NUCLEOTIDE SEQUENCE [LARGE SCALE GENOMIC DNA]</scope>
    <source>
        <strain evidence="1 2">HMF7056</strain>
    </source>
</reference>